<dbReference type="InterPro" id="IPR035891">
    <property type="entry name" value="CheY-binding_CheA"/>
</dbReference>
<keyword evidence="7 14" id="KW-0597">Phosphoprotein</keyword>
<dbReference type="InterPro" id="IPR036097">
    <property type="entry name" value="HisK_dim/P_sf"/>
</dbReference>
<dbReference type="PROSITE" id="PS50851">
    <property type="entry name" value="CHEW"/>
    <property type="match status" value="1"/>
</dbReference>
<dbReference type="InterPro" id="IPR010808">
    <property type="entry name" value="CheA_P2-bd"/>
</dbReference>
<comment type="subcellular location">
    <subcellularLocation>
        <location evidence="2">Cytoplasm</location>
    </subcellularLocation>
</comment>
<dbReference type="InterPro" id="IPR002545">
    <property type="entry name" value="CheW-lke_dom"/>
</dbReference>
<evidence type="ECO:0000256" key="12">
    <source>
        <dbReference type="ARBA" id="ARBA00023012"/>
    </source>
</evidence>
<evidence type="ECO:0000256" key="13">
    <source>
        <dbReference type="ARBA" id="ARBA00035100"/>
    </source>
</evidence>
<evidence type="ECO:0000256" key="7">
    <source>
        <dbReference type="ARBA" id="ARBA00022553"/>
    </source>
</evidence>
<protein>
    <recommendedName>
        <fullName evidence="4">Chemotaxis protein CheA</fullName>
        <ecNumber evidence="3">2.7.13.3</ecNumber>
    </recommendedName>
</protein>
<keyword evidence="11" id="KW-0067">ATP-binding</keyword>
<accession>A0A1W1YEU9</accession>
<dbReference type="InterPro" id="IPR004358">
    <property type="entry name" value="Sig_transdc_His_kin-like_C"/>
</dbReference>
<dbReference type="Pfam" id="PF01627">
    <property type="entry name" value="Hpt"/>
    <property type="match status" value="1"/>
</dbReference>
<evidence type="ECO:0000256" key="3">
    <source>
        <dbReference type="ARBA" id="ARBA00012438"/>
    </source>
</evidence>
<evidence type="ECO:0000256" key="6">
    <source>
        <dbReference type="ARBA" id="ARBA00022500"/>
    </source>
</evidence>
<comment type="catalytic activity">
    <reaction evidence="1">
        <text>ATP + protein L-histidine = ADP + protein N-phospho-L-histidine.</text>
        <dbReference type="EC" id="2.7.13.3"/>
    </reaction>
</comment>
<dbReference type="PANTHER" id="PTHR43395:SF10">
    <property type="entry name" value="CHEMOTAXIS PROTEIN CHEA"/>
    <property type="match status" value="1"/>
</dbReference>
<dbReference type="Gene3D" id="2.30.30.40">
    <property type="entry name" value="SH3 Domains"/>
    <property type="match status" value="1"/>
</dbReference>
<dbReference type="Pfam" id="PF02895">
    <property type="entry name" value="H-kinase_dim"/>
    <property type="match status" value="1"/>
</dbReference>
<dbReference type="CDD" id="cd00088">
    <property type="entry name" value="HPT"/>
    <property type="match status" value="1"/>
</dbReference>
<proteinExistence type="predicted"/>
<dbReference type="InterPro" id="IPR036890">
    <property type="entry name" value="HATPase_C_sf"/>
</dbReference>
<sequence>MLDIYIYENEQLLEKLENLMLIGEREKSLSAPQIDEVFRIMHTIKGSSSMMSFDNLFHLTHSAEDLFSQIRDGGGRCDDWSEVFDIVLSTIDFIKTELVKIQSGQACDGDPAALIGRMESLVHAPQQETQTEKTSGEQPEAGSVPPAAEAVPAHCPIYKIKVKFEPDCKMEHIRALGIAASLGPLCPGISHVPENLDGEEACAEIVEKGFLLYVQTFENPDKLKRLLETTLFVQNFSVIPLEADNEELPESMREAKETKSAGENKAAAAASPAESGAKQNFISVNVNKLDSLMDLVGELVTTEAMVTRNPDLAGLHLSNFEAAVRQLRSLTSELQSIVMSVRMLPVSTVFHKMQRIARDTSKKIGKDVNLVLVGEETEVDKNIIDSLSDPLMHLIRNSIDHGIEDAGERAAAGKPGQGQVTLEAKNIGEDVIILVSDDGQGLDRDKILKKAKEKGLLFRPEGELTDKEIFNFIFLPGFSTKDSVSGISGRGVGMDVVRKSIEKLGGSVSVDSEIGKGTTISIRIPLTLAIIDGMHLSVGETDYIVPLISIREFFVPDMKNVFLDTEGNEMILVRGECYSILRLYEFFHIQSDVRELTDGILVMIESERKTFCILVDHIIGEQQVVVKPLPEYVQKTAKNLNGISGCTILGDGRISLILNVNNLTAVN</sequence>
<dbReference type="PANTHER" id="PTHR43395">
    <property type="entry name" value="SENSOR HISTIDINE KINASE CHEA"/>
    <property type="match status" value="1"/>
</dbReference>
<dbReference type="GO" id="GO:0000155">
    <property type="term" value="F:phosphorelay sensor kinase activity"/>
    <property type="evidence" value="ECO:0007669"/>
    <property type="project" value="InterPro"/>
</dbReference>
<dbReference type="SMART" id="SM00387">
    <property type="entry name" value="HATPase_c"/>
    <property type="match status" value="1"/>
</dbReference>
<feature type="compositionally biased region" description="Low complexity" evidence="15">
    <location>
        <begin position="263"/>
        <end position="272"/>
    </location>
</feature>
<evidence type="ECO:0000259" key="17">
    <source>
        <dbReference type="PROSITE" id="PS50851"/>
    </source>
</evidence>
<dbReference type="GO" id="GO:0005737">
    <property type="term" value="C:cytoplasm"/>
    <property type="evidence" value="ECO:0007669"/>
    <property type="project" value="UniProtKB-SubCell"/>
</dbReference>
<dbReference type="Pfam" id="PF01584">
    <property type="entry name" value="CheW"/>
    <property type="match status" value="1"/>
</dbReference>
<keyword evidence="6" id="KW-0145">Chemotaxis</keyword>
<feature type="region of interest" description="Disordered" evidence="15">
    <location>
        <begin position="247"/>
        <end position="272"/>
    </location>
</feature>
<dbReference type="Pfam" id="PF07194">
    <property type="entry name" value="P2"/>
    <property type="match status" value="1"/>
</dbReference>
<evidence type="ECO:0000313" key="19">
    <source>
        <dbReference type="EMBL" id="SMC34687.1"/>
    </source>
</evidence>
<keyword evidence="9" id="KW-0547">Nucleotide-binding</keyword>
<dbReference type="InterPro" id="IPR036641">
    <property type="entry name" value="HPT_dom_sf"/>
</dbReference>
<dbReference type="Gene3D" id="1.10.287.560">
    <property type="entry name" value="Histidine kinase CheA-like, homodimeric domain"/>
    <property type="match status" value="1"/>
</dbReference>
<dbReference type="Pfam" id="PF02518">
    <property type="entry name" value="HATPase_c"/>
    <property type="match status" value="1"/>
</dbReference>
<dbReference type="SMART" id="SM00073">
    <property type="entry name" value="HPT"/>
    <property type="match status" value="1"/>
</dbReference>
<dbReference type="SUPFAM" id="SSF55052">
    <property type="entry name" value="CheY-binding domain of CheA"/>
    <property type="match status" value="1"/>
</dbReference>
<evidence type="ECO:0000256" key="8">
    <source>
        <dbReference type="ARBA" id="ARBA00022679"/>
    </source>
</evidence>
<dbReference type="AlphaFoldDB" id="A0A1W1YEU9"/>
<evidence type="ECO:0000256" key="5">
    <source>
        <dbReference type="ARBA" id="ARBA00022490"/>
    </source>
</evidence>
<dbReference type="Gene3D" id="3.30.70.1110">
    <property type="entry name" value="Histidine kinase CheA-like, P2 response regulator-binding domain"/>
    <property type="match status" value="1"/>
</dbReference>
<dbReference type="PRINTS" id="PR00344">
    <property type="entry name" value="BCTRLSENSOR"/>
</dbReference>
<gene>
    <name evidence="19" type="ORF">SAMN02745168_0383</name>
</gene>
<dbReference type="InterPro" id="IPR005467">
    <property type="entry name" value="His_kinase_dom"/>
</dbReference>
<feature type="domain" description="CheW-like" evidence="17">
    <location>
        <begin position="530"/>
        <end position="667"/>
    </location>
</feature>
<feature type="region of interest" description="Disordered" evidence="15">
    <location>
        <begin position="124"/>
        <end position="148"/>
    </location>
</feature>
<dbReference type="EMBL" id="FWXW01000001">
    <property type="protein sequence ID" value="SMC34687.1"/>
    <property type="molecule type" value="Genomic_DNA"/>
</dbReference>
<evidence type="ECO:0000256" key="14">
    <source>
        <dbReference type="PROSITE-ProRule" id="PRU00110"/>
    </source>
</evidence>
<dbReference type="SUPFAM" id="SSF55874">
    <property type="entry name" value="ATPase domain of HSP90 chaperone/DNA topoisomerase II/histidine kinase"/>
    <property type="match status" value="1"/>
</dbReference>
<evidence type="ECO:0000259" key="16">
    <source>
        <dbReference type="PROSITE" id="PS50109"/>
    </source>
</evidence>
<keyword evidence="5" id="KW-0963">Cytoplasm</keyword>
<evidence type="ECO:0000256" key="1">
    <source>
        <dbReference type="ARBA" id="ARBA00000085"/>
    </source>
</evidence>
<dbReference type="InterPro" id="IPR037052">
    <property type="entry name" value="CheA-like_P2_sf"/>
</dbReference>
<feature type="modified residue" description="Phosphohistidine" evidence="14">
    <location>
        <position position="42"/>
    </location>
</feature>
<dbReference type="PROSITE" id="PS50109">
    <property type="entry name" value="HIS_KIN"/>
    <property type="match status" value="1"/>
</dbReference>
<dbReference type="GO" id="GO:0005524">
    <property type="term" value="F:ATP binding"/>
    <property type="evidence" value="ECO:0007669"/>
    <property type="project" value="UniProtKB-KW"/>
</dbReference>
<evidence type="ECO:0000259" key="18">
    <source>
        <dbReference type="PROSITE" id="PS50894"/>
    </source>
</evidence>
<dbReference type="GO" id="GO:0006935">
    <property type="term" value="P:chemotaxis"/>
    <property type="evidence" value="ECO:0007669"/>
    <property type="project" value="UniProtKB-KW"/>
</dbReference>
<evidence type="ECO:0000256" key="4">
    <source>
        <dbReference type="ARBA" id="ARBA00021495"/>
    </source>
</evidence>
<evidence type="ECO:0000313" key="20">
    <source>
        <dbReference type="Proteomes" id="UP000192790"/>
    </source>
</evidence>
<dbReference type="SUPFAM" id="SSF47226">
    <property type="entry name" value="Histidine-containing phosphotransfer domain, HPT domain"/>
    <property type="match status" value="1"/>
</dbReference>
<dbReference type="InterPro" id="IPR051315">
    <property type="entry name" value="Bact_Chemotaxis_CheA"/>
</dbReference>
<dbReference type="CDD" id="cd16916">
    <property type="entry name" value="HATPase_CheA-like"/>
    <property type="match status" value="1"/>
</dbReference>
<dbReference type="PROSITE" id="PS50894">
    <property type="entry name" value="HPT"/>
    <property type="match status" value="1"/>
</dbReference>
<dbReference type="FunFam" id="3.30.565.10:FF:000016">
    <property type="entry name" value="Chemotaxis protein CheA, putative"/>
    <property type="match status" value="1"/>
</dbReference>
<dbReference type="SUPFAM" id="SSF47384">
    <property type="entry name" value="Homodimeric domain of signal transducing histidine kinase"/>
    <property type="match status" value="1"/>
</dbReference>
<dbReference type="EC" id="2.7.13.3" evidence="3"/>
<dbReference type="InterPro" id="IPR037006">
    <property type="entry name" value="CheA-like_homodim_sf"/>
</dbReference>
<keyword evidence="20" id="KW-1185">Reference proteome</keyword>
<reference evidence="19 20" key="1">
    <citation type="submission" date="2017-04" db="EMBL/GenBank/DDBJ databases">
        <authorList>
            <person name="Afonso C.L."/>
            <person name="Miller P.J."/>
            <person name="Scott M.A."/>
            <person name="Spackman E."/>
            <person name="Goraichik I."/>
            <person name="Dimitrov K.M."/>
            <person name="Suarez D.L."/>
            <person name="Swayne D.E."/>
        </authorList>
    </citation>
    <scope>NUCLEOTIDE SEQUENCE [LARGE SCALE GENOMIC DNA]</scope>
    <source>
        <strain evidence="19 20">DSM 12816</strain>
    </source>
</reference>
<feature type="domain" description="Histidine kinase" evidence="16">
    <location>
        <begin position="324"/>
        <end position="528"/>
    </location>
</feature>
<feature type="domain" description="HPt" evidence="18">
    <location>
        <begin position="1"/>
        <end position="101"/>
    </location>
</feature>
<comment type="function">
    <text evidence="13">Involved in the transmission of sensory signals from the chemoreceptors to the flagellar motors. CheA is autophosphorylated; it can transfer its phosphate group to either CheB or CheY.</text>
</comment>
<name>A0A1W1YEU9_9FIRM</name>
<evidence type="ECO:0000256" key="10">
    <source>
        <dbReference type="ARBA" id="ARBA00022777"/>
    </source>
</evidence>
<dbReference type="Gene3D" id="1.20.120.160">
    <property type="entry name" value="HPT domain"/>
    <property type="match status" value="1"/>
</dbReference>
<keyword evidence="10 19" id="KW-0418">Kinase</keyword>
<keyword evidence="12" id="KW-0902">Two-component regulatory system</keyword>
<dbReference type="InterPro" id="IPR003594">
    <property type="entry name" value="HATPase_dom"/>
</dbReference>
<dbReference type="SUPFAM" id="SSF50341">
    <property type="entry name" value="CheW-like"/>
    <property type="match status" value="1"/>
</dbReference>
<dbReference type="Proteomes" id="UP000192790">
    <property type="component" value="Unassembled WGS sequence"/>
</dbReference>
<dbReference type="SMART" id="SM00260">
    <property type="entry name" value="CheW"/>
    <property type="match status" value="1"/>
</dbReference>
<evidence type="ECO:0000256" key="9">
    <source>
        <dbReference type="ARBA" id="ARBA00022741"/>
    </source>
</evidence>
<organism evidence="19 20">
    <name type="scientific">Papillibacter cinnamivorans DSM 12816</name>
    <dbReference type="NCBI Taxonomy" id="1122930"/>
    <lineage>
        <taxon>Bacteria</taxon>
        <taxon>Bacillati</taxon>
        <taxon>Bacillota</taxon>
        <taxon>Clostridia</taxon>
        <taxon>Eubacteriales</taxon>
        <taxon>Oscillospiraceae</taxon>
        <taxon>Papillibacter</taxon>
    </lineage>
</organism>
<evidence type="ECO:0000256" key="15">
    <source>
        <dbReference type="SAM" id="MobiDB-lite"/>
    </source>
</evidence>
<dbReference type="InterPro" id="IPR008207">
    <property type="entry name" value="Sig_transdc_His_kin_Hpt_dom"/>
</dbReference>
<dbReference type="Gene3D" id="3.30.565.10">
    <property type="entry name" value="Histidine kinase-like ATPase, C-terminal domain"/>
    <property type="match status" value="1"/>
</dbReference>
<keyword evidence="8" id="KW-0808">Transferase</keyword>
<evidence type="ECO:0000256" key="11">
    <source>
        <dbReference type="ARBA" id="ARBA00022840"/>
    </source>
</evidence>
<dbReference type="InterPro" id="IPR036061">
    <property type="entry name" value="CheW-like_dom_sf"/>
</dbReference>
<dbReference type="STRING" id="1122930.SAMN02745168_0383"/>
<evidence type="ECO:0000256" key="2">
    <source>
        <dbReference type="ARBA" id="ARBA00004496"/>
    </source>
</evidence>
<dbReference type="SMART" id="SM01231">
    <property type="entry name" value="H-kinase_dim"/>
    <property type="match status" value="1"/>
</dbReference>
<dbReference type="InterPro" id="IPR004105">
    <property type="entry name" value="CheA-like_dim"/>
</dbReference>
<feature type="compositionally biased region" description="Basic and acidic residues" evidence="15">
    <location>
        <begin position="250"/>
        <end position="262"/>
    </location>
</feature>